<name>A0ABW8SA22_9CLOT</name>
<gene>
    <name evidence="2" type="ORF">ACJDTP_19510</name>
</gene>
<reference evidence="2 3" key="1">
    <citation type="submission" date="2024-11" db="EMBL/GenBank/DDBJ databases">
        <authorList>
            <person name="Heng Y.C."/>
            <person name="Lim A.C.H."/>
            <person name="Lee J.K.Y."/>
            <person name="Kittelmann S."/>
        </authorList>
    </citation>
    <scope>NUCLEOTIDE SEQUENCE [LARGE SCALE GENOMIC DNA]</scope>
    <source>
        <strain evidence="2 3">WILCCON 0112</strain>
    </source>
</reference>
<dbReference type="EMBL" id="JBJIAB010000030">
    <property type="protein sequence ID" value="MFL0167262.1"/>
    <property type="molecule type" value="Genomic_DNA"/>
</dbReference>
<evidence type="ECO:0000313" key="2">
    <source>
        <dbReference type="EMBL" id="MFL0167262.1"/>
    </source>
</evidence>
<keyword evidence="1" id="KW-0175">Coiled coil</keyword>
<dbReference type="RefSeq" id="WP_406762165.1">
    <property type="nucleotide sequence ID" value="NZ_JBJIAB010000030.1"/>
</dbReference>
<dbReference type="Proteomes" id="UP001623600">
    <property type="component" value="Unassembled WGS sequence"/>
</dbReference>
<evidence type="ECO:0000256" key="1">
    <source>
        <dbReference type="SAM" id="Coils"/>
    </source>
</evidence>
<evidence type="ECO:0000313" key="3">
    <source>
        <dbReference type="Proteomes" id="UP001623600"/>
    </source>
</evidence>
<keyword evidence="3" id="KW-1185">Reference proteome</keyword>
<protein>
    <submittedName>
        <fullName evidence="2">Uncharacterized protein</fullName>
    </submittedName>
</protein>
<accession>A0ABW8SA22</accession>
<feature type="coiled-coil region" evidence="1">
    <location>
        <begin position="135"/>
        <end position="284"/>
    </location>
</feature>
<comment type="caution">
    <text evidence="2">The sequence shown here is derived from an EMBL/GenBank/DDBJ whole genome shotgun (WGS) entry which is preliminary data.</text>
</comment>
<sequence>MDDKMVSYLLEIISNENLINIAKNVKLKIKGFRTIQYKNGVMTPPKKLIIKELSNVEYKALINEYFSNVSKENIELEIEEASSLDIMSKEDKIKMAKLLGQILSFSSSNKLKIGGRETDLATIKDILLEDNQVEKAQLREDKNNEKLINNDYSEQIEKLNKDMDVLKKKVLELEKKRATLEDNNKKMTSDIKSLKKEKTMLQEENEKVKKENQINIKENEKYQSEFYSIKKKYDEIKVITASQEKDINEKRAKIEILENANNKLKSKLNLLEKIEQERRKKETKKVVVFGEIYSKEIKEIDNYDICTIEIDKLENFKDIINNCNEVWVLSYDISYLDKINIEEKIDSNKIKEFISYKKLREYLKREN</sequence>
<proteinExistence type="predicted"/>
<organism evidence="2 3">
    <name type="scientific">Candidatus Clostridium helianthi</name>
    <dbReference type="NCBI Taxonomy" id="3381660"/>
    <lineage>
        <taxon>Bacteria</taxon>
        <taxon>Bacillati</taxon>
        <taxon>Bacillota</taxon>
        <taxon>Clostridia</taxon>
        <taxon>Eubacteriales</taxon>
        <taxon>Clostridiaceae</taxon>
        <taxon>Clostridium</taxon>
    </lineage>
</organism>